<proteinExistence type="predicted"/>
<dbReference type="PROSITE" id="PS50025">
    <property type="entry name" value="LAM_G_DOMAIN"/>
    <property type="match status" value="1"/>
</dbReference>
<dbReference type="Pfam" id="PF00054">
    <property type="entry name" value="Laminin_G_1"/>
    <property type="match status" value="1"/>
</dbReference>
<dbReference type="InterPro" id="IPR001791">
    <property type="entry name" value="Laminin_G"/>
</dbReference>
<protein>
    <submittedName>
        <fullName evidence="3">Laminin G domain-containing protein</fullName>
    </submittedName>
</protein>
<dbReference type="InterPro" id="IPR013320">
    <property type="entry name" value="ConA-like_dom_sf"/>
</dbReference>
<accession>A0A285KKC5</accession>
<organism evidence="3 4">
    <name type="scientific">Paractinoplanes atraurantiacus</name>
    <dbReference type="NCBI Taxonomy" id="1036182"/>
    <lineage>
        <taxon>Bacteria</taxon>
        <taxon>Bacillati</taxon>
        <taxon>Actinomycetota</taxon>
        <taxon>Actinomycetes</taxon>
        <taxon>Micromonosporales</taxon>
        <taxon>Micromonosporaceae</taxon>
        <taxon>Paractinoplanes</taxon>
    </lineage>
</organism>
<dbReference type="EMBL" id="OBDY01000041">
    <property type="protein sequence ID" value="SNY71856.1"/>
    <property type="molecule type" value="Genomic_DNA"/>
</dbReference>
<dbReference type="OrthoDB" id="5190061at2"/>
<feature type="chain" id="PRO_5012922208" evidence="1">
    <location>
        <begin position="29"/>
        <end position="239"/>
    </location>
</feature>
<evidence type="ECO:0000313" key="3">
    <source>
        <dbReference type="EMBL" id="SNY71856.1"/>
    </source>
</evidence>
<dbReference type="SUPFAM" id="SSF49899">
    <property type="entry name" value="Concanavalin A-like lectins/glucanases"/>
    <property type="match status" value="1"/>
</dbReference>
<feature type="signal peptide" evidence="1">
    <location>
        <begin position="1"/>
        <end position="28"/>
    </location>
</feature>
<dbReference type="Gene3D" id="2.60.120.200">
    <property type="match status" value="1"/>
</dbReference>
<keyword evidence="1" id="KW-0732">Signal</keyword>
<keyword evidence="4" id="KW-1185">Reference proteome</keyword>
<reference evidence="3 4" key="1">
    <citation type="submission" date="2017-09" db="EMBL/GenBank/DDBJ databases">
        <authorList>
            <person name="Ehlers B."/>
            <person name="Leendertz F.H."/>
        </authorList>
    </citation>
    <scope>NUCLEOTIDE SEQUENCE [LARGE SCALE GENOMIC DNA]</scope>
    <source>
        <strain evidence="3 4">CGMCC 4.6857</strain>
    </source>
</reference>
<evidence type="ECO:0000256" key="1">
    <source>
        <dbReference type="SAM" id="SignalP"/>
    </source>
</evidence>
<dbReference type="Proteomes" id="UP000219612">
    <property type="component" value="Unassembled WGS sequence"/>
</dbReference>
<dbReference type="CDD" id="cd00110">
    <property type="entry name" value="LamG"/>
    <property type="match status" value="1"/>
</dbReference>
<dbReference type="AlphaFoldDB" id="A0A285KKC5"/>
<feature type="domain" description="Laminin G" evidence="2">
    <location>
        <begin position="80"/>
        <end position="239"/>
    </location>
</feature>
<gene>
    <name evidence="3" type="ORF">SAMN05421748_14114</name>
</gene>
<dbReference type="RefSeq" id="WP_097328669.1">
    <property type="nucleotide sequence ID" value="NZ_OBDY01000041.1"/>
</dbReference>
<name>A0A285KKC5_9ACTN</name>
<sequence length="239" mass="25847">MKKRHFWMISATALVAVGSVAAPASASAQHEIAFWGMNESPGSSTMRDGSGHGFHGRIGRDVGVGLRTDGGYGYRFDRLEPDTPPTHPGHLAIVPDDAELDPGTRDYAITVRLRTREHFGNIIQKGQATVSGGSYKIQIPNGKVQCWFRGSSTALLVTAPKAINDGRWHTVRCERTDDGVFLAIDGRTVAGRYGWTGAIANSWPVAIGGKTDCDQVDVGCDYYAGDIDYVALEVDQHAW</sequence>
<dbReference type="SMART" id="SM00282">
    <property type="entry name" value="LamG"/>
    <property type="match status" value="1"/>
</dbReference>
<evidence type="ECO:0000259" key="2">
    <source>
        <dbReference type="PROSITE" id="PS50025"/>
    </source>
</evidence>
<evidence type="ECO:0000313" key="4">
    <source>
        <dbReference type="Proteomes" id="UP000219612"/>
    </source>
</evidence>